<dbReference type="Gene3D" id="3.80.10.10">
    <property type="entry name" value="Ribonuclease Inhibitor"/>
    <property type="match status" value="3"/>
</dbReference>
<evidence type="ECO:0000256" key="2">
    <source>
        <dbReference type="ARBA" id="ARBA00022741"/>
    </source>
</evidence>
<feature type="region of interest" description="Disordered" evidence="5">
    <location>
        <begin position="1074"/>
        <end position="1093"/>
    </location>
</feature>
<evidence type="ECO:0000313" key="11">
    <source>
        <dbReference type="RefSeq" id="XP_031374794.1"/>
    </source>
</evidence>
<keyword evidence="2" id="KW-0547">Nucleotide-binding</keyword>
<feature type="domain" description="Disease resistance N-terminal" evidence="7">
    <location>
        <begin position="9"/>
        <end position="96"/>
    </location>
</feature>
<dbReference type="RefSeq" id="XP_031374797.1">
    <property type="nucleotide sequence ID" value="XM_031518937.1"/>
</dbReference>
<dbReference type="Gene3D" id="1.10.8.430">
    <property type="entry name" value="Helical domain of apoptotic protease-activating factors"/>
    <property type="match status" value="1"/>
</dbReference>
<sequence>MAELILGPVVESITGHLLSLVSQEIGLARGVKVELQKLQSSVSAIAALLCEAERRQVQAADLKDWLKKLEDVLYDADDLLDDFSTEVLRRRGVVGGGNRILNEVGFFFSSSNQLVYADKMAHRVKDIRERIDAISNDRVRFQLAESSNLVSLVENRVTRETYPYEPQPYVIGRDTDKKEVIEFLLNPDFEENVSVLPIVGFGGLGKTTLARLVFNNDSVKEYFELKLWVCVSTNFDVKDILGKIVRECIASLNMNELRNLLGEELDGKDDMMKMSRDQILEKVLAKLTNMDELQRKLGEVLDGKKYLLVLDDVWNENRREWLNLESFLQNGAKGSKILVTTRSPLVARTMTGRSHKLSGLAEDESFSLLMRMAMKQEHEWRNENLESIAKEILKKCAGVPLAITTIGRLLLFSRNTEEDWLKFKNNDLSRINQEEGDIMPSLKLSYNFLPSHLKRCFSYCSLFPKDCKLEKRELIHLWMAQGYIKPLSNRQTIEEVGLDYFMELLSRSFFQDVEEDLYGSIVSCKMHDLMHDLAQSVSGNDCITIDSSNVKTFPEGTRHVSIVAAGDYKWNGFHRDGRVRSVLFIGGKLEIANGYLDVSGFTNLRALRLRSANVEKISSSIGKLKHLRSLDLSFNDELRYLPNSISKLCNLETLNLRECSALERLPRGITKLVNLRQLILSGCRNLTHMPRGIEKLTSLQTLDVFAVGGKWYNRNAARLNELSRLTGLRSKELTIRRLDRVGSTSIENLALQSLKLEWRDLVDSEEVLERLRPHPDLKGLSIYGYSGARLSSWVYQLHRLVQIEISFNGKCSHLPPLDQLPFLKKVSLQFMWSLESIELWESSGQEDKESGMPQSNNNFFPSLEEIELEGLRKFRGWERRTSTRIEREADDHSSSSSLLMLHTFSDKVKVSIEYCPVFSYAHGQKLRQLGVTTNKQVQMLLRDASLSQDPTPVLTVAPIPPSMMTMTAVSSKSLSTLTQIIFSGMEDAEDFPVELFRSLPSLQSLVISECNRLKALPVRAILQYLPSLEMLEISNCEELDLSMDEDSHDGVGEGMNNLQLQGMTSQGKLRGCPQLDFSGESGNQQGMPNLQSGEPTKLRKLIFFSIPKMKTLPWWIQHLTNLEELKIYHCSNLKALPEWFPNLTSLKQLLVFGCGKELPRRCRRNTREDWPKISHIQNVDVDN</sequence>
<evidence type="ECO:0000256" key="5">
    <source>
        <dbReference type="SAM" id="MobiDB-lite"/>
    </source>
</evidence>
<proteinExistence type="predicted"/>
<dbReference type="RefSeq" id="XP_031374799.1">
    <property type="nucleotide sequence ID" value="XM_031518939.1"/>
</dbReference>
<dbReference type="Pfam" id="PF18052">
    <property type="entry name" value="Rx_N"/>
    <property type="match status" value="1"/>
</dbReference>
<dbReference type="RefSeq" id="XP_031374795.1">
    <property type="nucleotide sequence ID" value="XM_031518935.1"/>
</dbReference>
<dbReference type="GeneID" id="116189317"/>
<keyword evidence="10" id="KW-1185">Reference proteome</keyword>
<dbReference type="GO" id="GO:0051707">
    <property type="term" value="P:response to other organism"/>
    <property type="evidence" value="ECO:0007669"/>
    <property type="project" value="UniProtKB-ARBA"/>
</dbReference>
<evidence type="ECO:0000259" key="6">
    <source>
        <dbReference type="Pfam" id="PF00931"/>
    </source>
</evidence>
<dbReference type="InterPro" id="IPR032675">
    <property type="entry name" value="LRR_dom_sf"/>
</dbReference>
<evidence type="ECO:0000256" key="3">
    <source>
        <dbReference type="ARBA" id="ARBA00022821"/>
    </source>
</evidence>
<dbReference type="AlphaFoldDB" id="A0A6P8BWQ0"/>
<dbReference type="Pfam" id="PF23559">
    <property type="entry name" value="WHD_DRP"/>
    <property type="match status" value="1"/>
</dbReference>
<gene>
    <name evidence="11 12 13 14 15 16" type="primary">LOC116189317</name>
</gene>
<dbReference type="GO" id="GO:0006952">
    <property type="term" value="P:defense response"/>
    <property type="evidence" value="ECO:0007669"/>
    <property type="project" value="UniProtKB-KW"/>
</dbReference>
<reference evidence="10" key="1">
    <citation type="journal article" date="2020" name="Plant Biotechnol. J.">
        <title>The pomegranate (Punica granatum L.) draft genome dissects genetic divergence between soft- and hard-seeded cultivars.</title>
        <authorList>
            <person name="Luo X."/>
            <person name="Li H."/>
            <person name="Wu Z."/>
            <person name="Yao W."/>
            <person name="Zhao P."/>
            <person name="Cao D."/>
            <person name="Yu H."/>
            <person name="Li K."/>
            <person name="Poudel K."/>
            <person name="Zhao D."/>
            <person name="Zhang F."/>
            <person name="Xia X."/>
            <person name="Chen L."/>
            <person name="Wang Q."/>
            <person name="Jing D."/>
            <person name="Cao S."/>
        </authorList>
    </citation>
    <scope>NUCLEOTIDE SEQUENCE [LARGE SCALE GENOMIC DNA]</scope>
</reference>
<reference evidence="11 12" key="2">
    <citation type="submission" date="2025-04" db="UniProtKB">
        <authorList>
            <consortium name="RefSeq"/>
        </authorList>
    </citation>
    <scope>IDENTIFICATION</scope>
    <source>
        <tissue evidence="11 12">Leaf</tissue>
    </source>
</reference>
<dbReference type="InterPro" id="IPR055414">
    <property type="entry name" value="LRR_R13L4/SHOC2-like"/>
</dbReference>
<feature type="compositionally biased region" description="Polar residues" evidence="5">
    <location>
        <begin position="1080"/>
        <end position="1093"/>
    </location>
</feature>
<dbReference type="PRINTS" id="PR00364">
    <property type="entry name" value="DISEASERSIST"/>
</dbReference>
<evidence type="ECO:0000313" key="15">
    <source>
        <dbReference type="RefSeq" id="XP_031374799.1"/>
    </source>
</evidence>
<feature type="domain" description="NB-ARC" evidence="6">
    <location>
        <begin position="174"/>
        <end position="377"/>
    </location>
</feature>
<dbReference type="FunFam" id="1.10.10.10:FF:000322">
    <property type="entry name" value="Probable disease resistance protein At1g63360"/>
    <property type="match status" value="1"/>
</dbReference>
<evidence type="ECO:0000313" key="16">
    <source>
        <dbReference type="RefSeq" id="XP_031374800.1"/>
    </source>
</evidence>
<dbReference type="PANTHER" id="PTHR36766:SF38">
    <property type="entry name" value="DISEASE RESISTANCE PROTEIN RGA3"/>
    <property type="match status" value="1"/>
</dbReference>
<dbReference type="SUPFAM" id="SSF52540">
    <property type="entry name" value="P-loop containing nucleoside triphosphate hydrolases"/>
    <property type="match status" value="1"/>
</dbReference>
<dbReference type="RefSeq" id="XP_031374798.1">
    <property type="nucleotide sequence ID" value="XM_031518938.1"/>
</dbReference>
<evidence type="ECO:0000259" key="7">
    <source>
        <dbReference type="Pfam" id="PF18052"/>
    </source>
</evidence>
<keyword evidence="3" id="KW-0611">Plant defense</keyword>
<evidence type="ECO:0000259" key="8">
    <source>
        <dbReference type="Pfam" id="PF23559"/>
    </source>
</evidence>
<evidence type="ECO:0000259" key="9">
    <source>
        <dbReference type="Pfam" id="PF23598"/>
    </source>
</evidence>
<evidence type="ECO:0000313" key="14">
    <source>
        <dbReference type="RefSeq" id="XP_031374798.1"/>
    </source>
</evidence>
<evidence type="ECO:0000313" key="13">
    <source>
        <dbReference type="RefSeq" id="XP_031374797.1"/>
    </source>
</evidence>
<dbReference type="SUPFAM" id="SSF52058">
    <property type="entry name" value="L domain-like"/>
    <property type="match status" value="1"/>
</dbReference>
<keyword evidence="1" id="KW-0677">Repeat</keyword>
<dbReference type="GO" id="GO:0043531">
    <property type="term" value="F:ADP binding"/>
    <property type="evidence" value="ECO:0007669"/>
    <property type="project" value="InterPro"/>
</dbReference>
<dbReference type="FunFam" id="3.40.50.300:FF:001091">
    <property type="entry name" value="Probable disease resistance protein At1g61300"/>
    <property type="match status" value="1"/>
</dbReference>
<protein>
    <submittedName>
        <fullName evidence="11 12">Disease resistance protein RGA1</fullName>
    </submittedName>
</protein>
<dbReference type="PANTHER" id="PTHR36766">
    <property type="entry name" value="PLANT BROAD-SPECTRUM MILDEW RESISTANCE PROTEIN RPW8"/>
    <property type="match status" value="1"/>
</dbReference>
<organism evidence="10 16">
    <name type="scientific">Punica granatum</name>
    <name type="common">Pomegranate</name>
    <dbReference type="NCBI Taxonomy" id="22663"/>
    <lineage>
        <taxon>Eukaryota</taxon>
        <taxon>Viridiplantae</taxon>
        <taxon>Streptophyta</taxon>
        <taxon>Embryophyta</taxon>
        <taxon>Tracheophyta</taxon>
        <taxon>Spermatophyta</taxon>
        <taxon>Magnoliopsida</taxon>
        <taxon>eudicotyledons</taxon>
        <taxon>Gunneridae</taxon>
        <taxon>Pentapetalae</taxon>
        <taxon>rosids</taxon>
        <taxon>malvids</taxon>
        <taxon>Myrtales</taxon>
        <taxon>Lythraceae</taxon>
        <taxon>Punica</taxon>
    </lineage>
</organism>
<evidence type="ECO:0000256" key="4">
    <source>
        <dbReference type="ARBA" id="ARBA00022840"/>
    </source>
</evidence>
<dbReference type="GO" id="GO:0005524">
    <property type="term" value="F:ATP binding"/>
    <property type="evidence" value="ECO:0007669"/>
    <property type="project" value="UniProtKB-KW"/>
</dbReference>
<dbReference type="RefSeq" id="XP_031374794.1">
    <property type="nucleotide sequence ID" value="XM_031518934.1"/>
</dbReference>
<evidence type="ECO:0000313" key="12">
    <source>
        <dbReference type="RefSeq" id="XP_031374795.1"/>
    </source>
</evidence>
<name>A0A6P8BWQ0_PUNGR</name>
<dbReference type="Proteomes" id="UP000515151">
    <property type="component" value="Chromosome 8"/>
</dbReference>
<dbReference type="InterPro" id="IPR042197">
    <property type="entry name" value="Apaf_helical"/>
</dbReference>
<keyword evidence="4" id="KW-0067">ATP-binding</keyword>
<feature type="domain" description="Disease resistance R13L4/SHOC-2-like LRR" evidence="9">
    <location>
        <begin position="579"/>
        <end position="869"/>
    </location>
</feature>
<dbReference type="Gene3D" id="1.10.10.10">
    <property type="entry name" value="Winged helix-like DNA-binding domain superfamily/Winged helix DNA-binding domain"/>
    <property type="match status" value="1"/>
</dbReference>
<dbReference type="OrthoDB" id="5279713at2759"/>
<evidence type="ECO:0000256" key="1">
    <source>
        <dbReference type="ARBA" id="ARBA00022737"/>
    </source>
</evidence>
<dbReference type="InterPro" id="IPR041118">
    <property type="entry name" value="Rx_N"/>
</dbReference>
<accession>A0A6P8BWQ0</accession>
<dbReference type="Pfam" id="PF00931">
    <property type="entry name" value="NB-ARC"/>
    <property type="match status" value="1"/>
</dbReference>
<dbReference type="Pfam" id="PF23598">
    <property type="entry name" value="LRR_14"/>
    <property type="match status" value="1"/>
</dbReference>
<dbReference type="InterPro" id="IPR027417">
    <property type="entry name" value="P-loop_NTPase"/>
</dbReference>
<dbReference type="InterPro" id="IPR002182">
    <property type="entry name" value="NB-ARC"/>
</dbReference>
<dbReference type="Gene3D" id="1.20.5.4130">
    <property type="match status" value="1"/>
</dbReference>
<feature type="domain" description="Disease resistance protein winged helix" evidence="8">
    <location>
        <begin position="462"/>
        <end position="534"/>
    </location>
</feature>
<dbReference type="Gene3D" id="3.40.50.300">
    <property type="entry name" value="P-loop containing nucleotide triphosphate hydrolases"/>
    <property type="match status" value="1"/>
</dbReference>
<evidence type="ECO:0000313" key="10">
    <source>
        <dbReference type="Proteomes" id="UP000515151"/>
    </source>
</evidence>
<dbReference type="RefSeq" id="XP_031374800.1">
    <property type="nucleotide sequence ID" value="XM_031518940.1"/>
</dbReference>
<dbReference type="InterPro" id="IPR058922">
    <property type="entry name" value="WHD_DRP"/>
</dbReference>
<dbReference type="InterPro" id="IPR036388">
    <property type="entry name" value="WH-like_DNA-bd_sf"/>
</dbReference>
<dbReference type="SUPFAM" id="SSF52047">
    <property type="entry name" value="RNI-like"/>
    <property type="match status" value="1"/>
</dbReference>